<evidence type="ECO:0000313" key="5">
    <source>
        <dbReference type="Proteomes" id="UP000830434"/>
    </source>
</evidence>
<keyword evidence="5" id="KW-1185">Reference proteome</keyword>
<dbReference type="RefSeq" id="WP_248655457.1">
    <property type="nucleotide sequence ID" value="NZ_CP096658.1"/>
</dbReference>
<keyword evidence="1" id="KW-0805">Transcription regulation</keyword>
<dbReference type="PANTHER" id="PTHR34236:SF1">
    <property type="entry name" value="DIMETHYL SULFOXIDE REDUCTASE TRANSCRIPTIONAL ACTIVATOR"/>
    <property type="match status" value="1"/>
</dbReference>
<dbReference type="EMBL" id="CP096658">
    <property type="protein sequence ID" value="UPW01051.1"/>
    <property type="molecule type" value="Genomic_DNA"/>
</dbReference>
<dbReference type="PANTHER" id="PTHR34236">
    <property type="entry name" value="DIMETHYL SULFOXIDE REDUCTASE TRANSCRIPTIONAL ACTIVATOR"/>
    <property type="match status" value="1"/>
</dbReference>
<reference evidence="4" key="1">
    <citation type="submission" date="2022-04" db="EMBL/GenBank/DDBJ databases">
        <title>Diverse halophilic archaea isolated from saline environments.</title>
        <authorList>
            <person name="Cui H.-L."/>
        </authorList>
    </citation>
    <scope>NUCLEOTIDE SEQUENCE</scope>
    <source>
        <strain evidence="4">XZYJT40</strain>
    </source>
</reference>
<accession>A0A8U0IK91</accession>
<keyword evidence="2" id="KW-0804">Transcription</keyword>
<name>A0A8U0IK91_9EURY</name>
<dbReference type="Proteomes" id="UP000830434">
    <property type="component" value="Chromosome"/>
</dbReference>
<dbReference type="GeneID" id="72188763"/>
<dbReference type="KEGG" id="haxz:M0R88_02870"/>
<evidence type="ECO:0000259" key="3">
    <source>
        <dbReference type="Pfam" id="PF04967"/>
    </source>
</evidence>
<sequence>MHQHVGDGATERRDGERGVAVIRARFRMALPEDVWISTVSRSFPDATFRLLTGVPVEDRAMELGEIVGDEAVSASEAIRSHSDVVAYDPLYTADERTLAQYEATDQRLYDFLGRSSLPPEFPVVVTDGRFEFDLTATREQFEAVGTALDESAFDYDLLSVVETDDQTDSRTDREGGLTGHGTLLTDRQRECLDAALRKGYFEVPRECTLADLAETLEIDKSTASEILRRGERRILGAVLLGND</sequence>
<protein>
    <submittedName>
        <fullName evidence="4">Helix-turn-helix domain-containing protein</fullName>
    </submittedName>
</protein>
<gene>
    <name evidence="4" type="ORF">M0R88_02870</name>
</gene>
<evidence type="ECO:0000256" key="1">
    <source>
        <dbReference type="ARBA" id="ARBA00023015"/>
    </source>
</evidence>
<dbReference type="Pfam" id="PF04967">
    <property type="entry name" value="HTH_10"/>
    <property type="match status" value="1"/>
</dbReference>
<evidence type="ECO:0000256" key="2">
    <source>
        <dbReference type="ARBA" id="ARBA00023163"/>
    </source>
</evidence>
<organism evidence="4 5">
    <name type="scientific">Halorussus gelatinilyticus</name>
    <dbReference type="NCBI Taxonomy" id="2937524"/>
    <lineage>
        <taxon>Archaea</taxon>
        <taxon>Methanobacteriati</taxon>
        <taxon>Methanobacteriota</taxon>
        <taxon>Stenosarchaea group</taxon>
        <taxon>Halobacteria</taxon>
        <taxon>Halobacteriales</taxon>
        <taxon>Haladaptataceae</taxon>
        <taxon>Halorussus</taxon>
    </lineage>
</organism>
<feature type="domain" description="HTH bat-type" evidence="3">
    <location>
        <begin position="184"/>
        <end position="235"/>
    </location>
</feature>
<evidence type="ECO:0000313" key="4">
    <source>
        <dbReference type="EMBL" id="UPW01051.1"/>
    </source>
</evidence>
<dbReference type="AlphaFoldDB" id="A0A8U0IK91"/>
<proteinExistence type="predicted"/>
<dbReference type="InterPro" id="IPR007050">
    <property type="entry name" value="HTH_bacterioopsin"/>
</dbReference>